<reference evidence="2" key="1">
    <citation type="journal article" date="2013" name="Science">
        <title>The Amborella genome and the evolution of flowering plants.</title>
        <authorList>
            <consortium name="Amborella Genome Project"/>
        </authorList>
    </citation>
    <scope>NUCLEOTIDE SEQUENCE [LARGE SCALE GENOMIC DNA]</scope>
</reference>
<proteinExistence type="predicted"/>
<keyword evidence="2" id="KW-1185">Reference proteome</keyword>
<evidence type="ECO:0000313" key="2">
    <source>
        <dbReference type="Proteomes" id="UP000017836"/>
    </source>
</evidence>
<dbReference type="Proteomes" id="UP000017836">
    <property type="component" value="Unassembled WGS sequence"/>
</dbReference>
<dbReference type="AlphaFoldDB" id="W1P1Q3"/>
<dbReference type="HOGENOM" id="CLU_1857942_0_0_1"/>
<dbReference type="Gramene" id="ERN01501">
    <property type="protein sequence ID" value="ERN01501"/>
    <property type="gene ID" value="AMTR_s00002p00270310"/>
</dbReference>
<accession>W1P1Q3</accession>
<sequence>MNRLVLCSSSLPFFTIRHESPDCVMNHSVLRPGSRLHPGSLPRVLYCCAIASLITRFFARVRVFARVLFLLTGSSPRVLYHCVMNRSVHVMNLFVRVHVFARVLFLRLGSPPRVLYCCVMKRSIRIMNRSVLRPGSLPLRHESPDCVTIAS</sequence>
<gene>
    <name evidence="1" type="ORF">AMTR_s00002p00270310</name>
</gene>
<protein>
    <submittedName>
        <fullName evidence="1">Uncharacterized protein</fullName>
    </submittedName>
</protein>
<name>W1P1Q3_AMBTC</name>
<dbReference type="EMBL" id="KI394767">
    <property type="protein sequence ID" value="ERN01501.1"/>
    <property type="molecule type" value="Genomic_DNA"/>
</dbReference>
<evidence type="ECO:0000313" key="1">
    <source>
        <dbReference type="EMBL" id="ERN01501.1"/>
    </source>
</evidence>
<organism evidence="1 2">
    <name type="scientific">Amborella trichopoda</name>
    <dbReference type="NCBI Taxonomy" id="13333"/>
    <lineage>
        <taxon>Eukaryota</taxon>
        <taxon>Viridiplantae</taxon>
        <taxon>Streptophyta</taxon>
        <taxon>Embryophyta</taxon>
        <taxon>Tracheophyta</taxon>
        <taxon>Spermatophyta</taxon>
        <taxon>Magnoliopsida</taxon>
        <taxon>Amborellales</taxon>
        <taxon>Amborellaceae</taxon>
        <taxon>Amborella</taxon>
    </lineage>
</organism>